<dbReference type="InterPro" id="IPR050220">
    <property type="entry name" value="Type_II_DNA_Topoisomerases"/>
</dbReference>
<keyword evidence="4 8" id="KW-0067">ATP-binding</keyword>
<dbReference type="Gene3D" id="2.120.10.90">
    <property type="entry name" value="DNA gyrase/topoisomerase IV, subunit A, C-terminal"/>
    <property type="match status" value="1"/>
</dbReference>
<dbReference type="InterPro" id="IPR035516">
    <property type="entry name" value="Gyrase/topoIV_suA_C"/>
</dbReference>
<dbReference type="SUPFAM" id="SSF101904">
    <property type="entry name" value="GyrA/ParC C-terminal domain-like"/>
    <property type="match status" value="1"/>
</dbReference>
<dbReference type="Pfam" id="PF00521">
    <property type="entry name" value="DNA_topoisoIV"/>
    <property type="match status" value="1"/>
</dbReference>
<dbReference type="NCBIfam" id="NF004044">
    <property type="entry name" value="PRK05561.1"/>
    <property type="match status" value="1"/>
</dbReference>
<dbReference type="GO" id="GO:0005737">
    <property type="term" value="C:cytoplasm"/>
    <property type="evidence" value="ECO:0007669"/>
    <property type="project" value="UniProtKB-SubCell"/>
</dbReference>
<keyword evidence="10" id="KW-0175">Coiled coil</keyword>
<evidence type="ECO:0000256" key="2">
    <source>
        <dbReference type="ARBA" id="ARBA00008263"/>
    </source>
</evidence>
<evidence type="ECO:0000313" key="12">
    <source>
        <dbReference type="EMBL" id="OGG15801.1"/>
    </source>
</evidence>
<accession>A0A1F5ZTQ0</accession>
<name>A0A1F5ZTQ0_9BACT</name>
<evidence type="ECO:0000256" key="7">
    <source>
        <dbReference type="ARBA" id="ARBA00023235"/>
    </source>
</evidence>
<comment type="subcellular location">
    <subcellularLocation>
        <location evidence="8">Cytoplasm</location>
    </subcellularLocation>
</comment>
<dbReference type="GO" id="GO:0009330">
    <property type="term" value="C:DNA topoisomerase type II (double strand cut, ATP-hydrolyzing) complex"/>
    <property type="evidence" value="ECO:0007669"/>
    <property type="project" value="TreeGrafter"/>
</dbReference>
<comment type="catalytic activity">
    <reaction evidence="1 8 9">
        <text>ATP-dependent breakage, passage and rejoining of double-stranded DNA.</text>
        <dbReference type="EC" id="5.6.2.2"/>
    </reaction>
</comment>
<dbReference type="GO" id="GO:0034335">
    <property type="term" value="F:DNA negative supercoiling activity"/>
    <property type="evidence" value="ECO:0007669"/>
    <property type="project" value="UniProtKB-ARBA"/>
</dbReference>
<dbReference type="EC" id="5.6.2.2" evidence="8"/>
<dbReference type="Pfam" id="PF03989">
    <property type="entry name" value="DNA_gyraseA_C"/>
    <property type="match status" value="6"/>
</dbReference>
<dbReference type="InterPro" id="IPR013758">
    <property type="entry name" value="Topo_IIA_A/C_ab"/>
</dbReference>
<comment type="subunit">
    <text evidence="8">Heterotetramer, composed of two GyrA and two GyrB chains. In the heterotetramer, GyrA contains the active site tyrosine that forms a transient covalent intermediate with DNA, while GyrB binds cofactors and catalyzes ATP hydrolysis.</text>
</comment>
<dbReference type="Proteomes" id="UP000176253">
    <property type="component" value="Unassembled WGS sequence"/>
</dbReference>
<evidence type="ECO:0000256" key="6">
    <source>
        <dbReference type="ARBA" id="ARBA00023125"/>
    </source>
</evidence>
<dbReference type="InterPro" id="IPR013760">
    <property type="entry name" value="Topo_IIA-like_dom_sf"/>
</dbReference>
<dbReference type="GO" id="GO:0005524">
    <property type="term" value="F:ATP binding"/>
    <property type="evidence" value="ECO:0007669"/>
    <property type="project" value="UniProtKB-UniRule"/>
</dbReference>
<evidence type="ECO:0000256" key="9">
    <source>
        <dbReference type="PROSITE-ProRule" id="PRU01384"/>
    </source>
</evidence>
<evidence type="ECO:0000256" key="4">
    <source>
        <dbReference type="ARBA" id="ARBA00022840"/>
    </source>
</evidence>
<dbReference type="InterPro" id="IPR013757">
    <property type="entry name" value="Topo_IIA_A_a_sf"/>
</dbReference>
<dbReference type="GO" id="GO:0006261">
    <property type="term" value="P:DNA-templated DNA replication"/>
    <property type="evidence" value="ECO:0007669"/>
    <property type="project" value="UniProtKB-UniRule"/>
</dbReference>
<feature type="coiled-coil region" evidence="10">
    <location>
        <begin position="449"/>
        <end position="504"/>
    </location>
</feature>
<keyword evidence="3 8" id="KW-0547">Nucleotide-binding</keyword>
<keyword evidence="5 8" id="KW-0799">Topoisomerase</keyword>
<keyword evidence="6 8" id="KW-0238">DNA-binding</keyword>
<sequence>MDNNPIGKIEPIEITSEMKRSYLDYAMSVIVSRALPDVRDGLKPVHRRILFAMHQIGLHFTSKYTKSAKVVGEVLGKYHPHGDVSVYDALVRLAQDFSMRYMLISGQGNFGSVDGDPPAAMRYTEVKLAKIATEMLFDIEKETVDFIPNFDSSLKEPVWLPAKLPNLLLMGSDGIAVGMATKIPPHNLGEVVDAIICMLNKTKVVMTSRKDTDEKKAVLTTEVTIDELLTYIQGPDFPTGGSIYDINEIKNAYLTGRGKIIMRAKAEVEDVGQGKSAIIVTELPFQVNKAMLIAHIAQLVKDKKIDGISDLRDESDRRGIRVMVELKRDAAPKKVLNNLYKHTNLQSSFPVNTVALVDGTPQTLTLKMILEEFIKHRHSVIRRRSEFELKEARAREHILEGLKIAVDHIDEVISIIKKAKDVDQAKKNLMERFKLSDLQAQAILDMQLKRLAALERQKIEDELELLRETIAYLTNLLNNQEKILKVIKDEIIKLKEKYADERRTKVYKSKVGEFSEEQLIRNEETVIVITKTGYVKRQSPLSFKVQGRGGKGVIGMTTKEEDTIEHMLSSYTHDNILFFTNKGKVYQLRVWDLPEGTRVSKGQAIVNLLNIDQGEIVTSVLSYALKGEESKKYANIVMATKKGTVKKTRLAAYEKIRRNGLVAIKLETVDELRWALLSTGKDDILMVSHDGKSIKFSENEVRPTARDTQGVRGINIKADDYVVGMEIIRDDNKNNHFFTISEKGIGKKTPFAKFPKQHRGGQGVKVSVITPKTGKIASAQMVPADCQNVILTSIKGQIVKLPLKSVPSLSRATQGVILMRFSDKTDAVAAATCLT</sequence>
<dbReference type="FunFam" id="3.30.1360.40:FF:000002">
    <property type="entry name" value="DNA gyrase subunit A"/>
    <property type="match status" value="1"/>
</dbReference>
<evidence type="ECO:0000256" key="5">
    <source>
        <dbReference type="ARBA" id="ARBA00023029"/>
    </source>
</evidence>
<keyword evidence="8" id="KW-0963">Cytoplasm</keyword>
<dbReference type="GO" id="GO:0005694">
    <property type="term" value="C:chromosome"/>
    <property type="evidence" value="ECO:0007669"/>
    <property type="project" value="InterPro"/>
</dbReference>
<dbReference type="SMART" id="SM00434">
    <property type="entry name" value="TOP4c"/>
    <property type="match status" value="1"/>
</dbReference>
<dbReference type="NCBIfam" id="NF004043">
    <property type="entry name" value="PRK05560.1"/>
    <property type="match status" value="1"/>
</dbReference>
<feature type="active site" description="O-(5'-phospho-DNA)-tyrosine intermediate" evidence="8 9">
    <location>
        <position position="123"/>
    </location>
</feature>
<evidence type="ECO:0000256" key="8">
    <source>
        <dbReference type="HAMAP-Rule" id="MF_01897"/>
    </source>
</evidence>
<dbReference type="PANTHER" id="PTHR43493">
    <property type="entry name" value="DNA GYRASE/TOPOISOMERASE SUBUNIT A"/>
    <property type="match status" value="1"/>
</dbReference>
<organism evidence="12 13">
    <name type="scientific">Candidatus Gottesmanbacteria bacterium RIFCSPHIGHO2_02_FULL_39_14</name>
    <dbReference type="NCBI Taxonomy" id="1798383"/>
    <lineage>
        <taxon>Bacteria</taxon>
        <taxon>Candidatus Gottesmaniibacteriota</taxon>
    </lineage>
</organism>
<dbReference type="Gene3D" id="3.90.199.10">
    <property type="entry name" value="Topoisomerase II, domain 5"/>
    <property type="match status" value="1"/>
</dbReference>
<keyword evidence="7 8" id="KW-0413">Isomerase</keyword>
<dbReference type="CDD" id="cd00187">
    <property type="entry name" value="TOP4c"/>
    <property type="match status" value="1"/>
</dbReference>
<dbReference type="AlphaFoldDB" id="A0A1F5ZTQ0"/>
<gene>
    <name evidence="8" type="primary">gyrA</name>
    <name evidence="12" type="ORF">A3D78_04850</name>
</gene>
<dbReference type="PANTHER" id="PTHR43493:SF5">
    <property type="entry name" value="DNA GYRASE SUBUNIT A, CHLOROPLASTIC_MITOCHONDRIAL"/>
    <property type="match status" value="1"/>
</dbReference>
<comment type="similarity">
    <text evidence="2 8">Belongs to the type II topoisomerase GyrA/ParC subunit family.</text>
</comment>
<comment type="function">
    <text evidence="8">A type II topoisomerase that negatively supercoils closed circular double-stranded (ds) DNA in an ATP-dependent manner to modulate DNA topology and maintain chromosomes in an underwound state. Negative supercoiling favors strand separation, and DNA replication, transcription, recombination and repair, all of which involve strand separation. Also able to catalyze the interconversion of other topological isomers of dsDNA rings, including catenanes and knotted rings. Type II topoisomerases break and join 2 DNA strands simultaneously in an ATP-dependent manner.</text>
</comment>
<comment type="miscellaneous">
    <text evidence="8">Few gyrases are as efficient as E.coli at forming negative supercoils. Not all organisms have 2 type II topoisomerases; in organisms with a single type II topoisomerase this enzyme also has to decatenate newly replicated chromosomes.</text>
</comment>
<dbReference type="InterPro" id="IPR006691">
    <property type="entry name" value="GyrA/parC_rep"/>
</dbReference>
<reference evidence="12 13" key="1">
    <citation type="journal article" date="2016" name="Nat. Commun.">
        <title>Thousands of microbial genomes shed light on interconnected biogeochemical processes in an aquifer system.</title>
        <authorList>
            <person name="Anantharaman K."/>
            <person name="Brown C.T."/>
            <person name="Hug L.A."/>
            <person name="Sharon I."/>
            <person name="Castelle C.J."/>
            <person name="Probst A.J."/>
            <person name="Thomas B.C."/>
            <person name="Singh A."/>
            <person name="Wilkins M.J."/>
            <person name="Karaoz U."/>
            <person name="Brodie E.L."/>
            <person name="Williams K.H."/>
            <person name="Hubbard S.S."/>
            <person name="Banfield J.F."/>
        </authorList>
    </citation>
    <scope>NUCLEOTIDE SEQUENCE [LARGE SCALE GENOMIC DNA]</scope>
</reference>
<dbReference type="InterPro" id="IPR002205">
    <property type="entry name" value="Topo_IIA_dom_A"/>
</dbReference>
<feature type="domain" description="Topo IIA-type catalytic" evidence="11">
    <location>
        <begin position="35"/>
        <end position="519"/>
    </location>
</feature>
<evidence type="ECO:0000256" key="10">
    <source>
        <dbReference type="SAM" id="Coils"/>
    </source>
</evidence>
<evidence type="ECO:0000313" key="13">
    <source>
        <dbReference type="Proteomes" id="UP000176253"/>
    </source>
</evidence>
<dbReference type="GO" id="GO:0003677">
    <property type="term" value="F:DNA binding"/>
    <property type="evidence" value="ECO:0007669"/>
    <property type="project" value="UniProtKB-UniRule"/>
</dbReference>
<dbReference type="EMBL" id="MFJM01000072">
    <property type="protein sequence ID" value="OGG15801.1"/>
    <property type="molecule type" value="Genomic_DNA"/>
</dbReference>
<dbReference type="SUPFAM" id="SSF56719">
    <property type="entry name" value="Type II DNA topoisomerase"/>
    <property type="match status" value="1"/>
</dbReference>
<protein>
    <recommendedName>
        <fullName evidence="8">DNA gyrase subunit A</fullName>
        <ecNumber evidence="8">5.6.2.2</ecNumber>
    </recommendedName>
</protein>
<feature type="short sequence motif" description="GyrA-box" evidence="8">
    <location>
        <begin position="546"/>
        <end position="552"/>
    </location>
</feature>
<comment type="caution">
    <text evidence="12">The sequence shown here is derived from an EMBL/GenBank/DDBJ whole genome shotgun (WGS) entry which is preliminary data.</text>
</comment>
<dbReference type="STRING" id="1798383.A3D78_04850"/>
<dbReference type="InterPro" id="IPR005743">
    <property type="entry name" value="GyrA"/>
</dbReference>
<dbReference type="HAMAP" id="MF_01897">
    <property type="entry name" value="GyrA"/>
    <property type="match status" value="1"/>
</dbReference>
<dbReference type="PROSITE" id="PS52040">
    <property type="entry name" value="TOPO_IIA"/>
    <property type="match status" value="1"/>
</dbReference>
<dbReference type="Gene3D" id="3.30.1360.40">
    <property type="match status" value="1"/>
</dbReference>
<proteinExistence type="inferred from homology"/>
<dbReference type="GO" id="GO:0006265">
    <property type="term" value="P:DNA topological change"/>
    <property type="evidence" value="ECO:0007669"/>
    <property type="project" value="UniProtKB-UniRule"/>
</dbReference>
<evidence type="ECO:0000259" key="11">
    <source>
        <dbReference type="PROSITE" id="PS52040"/>
    </source>
</evidence>
<dbReference type="Gene3D" id="1.10.268.10">
    <property type="entry name" value="Topoisomerase, domain 3"/>
    <property type="match status" value="1"/>
</dbReference>
<evidence type="ECO:0000256" key="1">
    <source>
        <dbReference type="ARBA" id="ARBA00000185"/>
    </source>
</evidence>
<dbReference type="NCBIfam" id="TIGR01063">
    <property type="entry name" value="gyrA"/>
    <property type="match status" value="1"/>
</dbReference>
<evidence type="ECO:0000256" key="3">
    <source>
        <dbReference type="ARBA" id="ARBA00022741"/>
    </source>
</evidence>
<dbReference type="FunFam" id="1.10.268.10:FF:000001">
    <property type="entry name" value="DNA gyrase subunit A"/>
    <property type="match status" value="1"/>
</dbReference>